<evidence type="ECO:0000313" key="2">
    <source>
        <dbReference type="EMBL" id="KAF7493096.1"/>
    </source>
</evidence>
<dbReference type="EMBL" id="WVUK01000056">
    <property type="protein sequence ID" value="KAF7493096.1"/>
    <property type="molecule type" value="Genomic_DNA"/>
</dbReference>
<proteinExistence type="predicted"/>
<dbReference type="PANTHER" id="PTHR14700:SF0">
    <property type="entry name" value="PENTATRICOPEPTIDE REPEAT-CONTAINING PROTEIN 2, MITOCHONDRIAL"/>
    <property type="match status" value="1"/>
</dbReference>
<name>A0A834VDS0_SARSC</name>
<dbReference type="PANTHER" id="PTHR14700">
    <property type="entry name" value="PENTATRICOPEPTIDE REPEAT-CONTAINING PROTEIN 2, MITOCHONDRIAL"/>
    <property type="match status" value="1"/>
</dbReference>
<dbReference type="GO" id="GO:0050684">
    <property type="term" value="P:regulation of mRNA processing"/>
    <property type="evidence" value="ECO:0007669"/>
    <property type="project" value="InterPro"/>
</dbReference>
<dbReference type="OrthoDB" id="6073372at2759"/>
<feature type="coiled-coil region" evidence="1">
    <location>
        <begin position="312"/>
        <end position="339"/>
    </location>
</feature>
<dbReference type="EnsemblMetazoa" id="SSS_2663s_mrna">
    <property type="protein sequence ID" value="KAF7493096.1"/>
    <property type="gene ID" value="SSS_2663"/>
</dbReference>
<reference evidence="2" key="2">
    <citation type="submission" date="2020-01" db="EMBL/GenBank/DDBJ databases">
        <authorList>
            <person name="Korhonen P.K.K."/>
            <person name="Guangxu M.G."/>
            <person name="Wang T.W."/>
            <person name="Stroehlein A.J.S."/>
            <person name="Young N.D."/>
            <person name="Ang C.-S.A."/>
            <person name="Fernando D.W.F."/>
            <person name="Lu H.L."/>
            <person name="Taylor S.T."/>
            <person name="Ehtesham M.E.M."/>
            <person name="Najaraj S.H.N."/>
            <person name="Harsha G.H.G."/>
            <person name="Madugundu A.M."/>
            <person name="Renuse S.R."/>
            <person name="Holt D.H."/>
            <person name="Pandey A.P."/>
            <person name="Papenfuss A.P."/>
            <person name="Gasser R.B.G."/>
            <person name="Fischer K.F."/>
        </authorList>
    </citation>
    <scope>NUCLEOTIDE SEQUENCE</scope>
    <source>
        <strain evidence="2">SSS_KF_BRIS2020</strain>
    </source>
</reference>
<organism evidence="2">
    <name type="scientific">Sarcoptes scabiei</name>
    <name type="common">Itch mite</name>
    <name type="synonym">Acarus scabiei</name>
    <dbReference type="NCBI Taxonomy" id="52283"/>
    <lineage>
        <taxon>Eukaryota</taxon>
        <taxon>Metazoa</taxon>
        <taxon>Ecdysozoa</taxon>
        <taxon>Arthropoda</taxon>
        <taxon>Chelicerata</taxon>
        <taxon>Arachnida</taxon>
        <taxon>Acari</taxon>
        <taxon>Acariformes</taxon>
        <taxon>Sarcoptiformes</taxon>
        <taxon>Astigmata</taxon>
        <taxon>Psoroptidia</taxon>
        <taxon>Sarcoptoidea</taxon>
        <taxon>Sarcoptidae</taxon>
        <taxon>Sarcoptinae</taxon>
        <taxon>Sarcoptes</taxon>
    </lineage>
</organism>
<dbReference type="GO" id="GO:0003723">
    <property type="term" value="F:RNA binding"/>
    <property type="evidence" value="ECO:0007669"/>
    <property type="project" value="TreeGrafter"/>
</dbReference>
<protein>
    <submittedName>
        <fullName evidence="2">Pentatricopeptide repeat-containing protein 2, mitochondrial</fullName>
    </submittedName>
</protein>
<reference evidence="4" key="1">
    <citation type="journal article" date="2020" name="PLoS Negl. Trop. Dis.">
        <title>High-quality nuclear genome for Sarcoptes scabiei-A critical resource for a neglected parasite.</title>
        <authorList>
            <person name="Korhonen P.K."/>
            <person name="Gasser R.B."/>
            <person name="Ma G."/>
            <person name="Wang T."/>
            <person name="Stroehlein A.J."/>
            <person name="Young N.D."/>
            <person name="Ang C.S."/>
            <person name="Fernando D.D."/>
            <person name="Lu H.C."/>
            <person name="Taylor S."/>
            <person name="Reynolds S.L."/>
            <person name="Mofiz E."/>
            <person name="Najaraj S.H."/>
            <person name="Gowda H."/>
            <person name="Madugundu A."/>
            <person name="Renuse S."/>
            <person name="Holt D."/>
            <person name="Pandey A."/>
            <person name="Papenfuss A.T."/>
            <person name="Fischer K."/>
        </authorList>
    </citation>
    <scope>NUCLEOTIDE SEQUENCE [LARGE SCALE GENOMIC DNA]</scope>
</reference>
<keyword evidence="4" id="KW-1185">Reference proteome</keyword>
<dbReference type="InterPro" id="IPR034629">
    <property type="entry name" value="PTCD2"/>
</dbReference>
<keyword evidence="1" id="KW-0175">Coiled coil</keyword>
<accession>A0A834VDS0</accession>
<reference evidence="3" key="3">
    <citation type="submission" date="2022-06" db="UniProtKB">
        <authorList>
            <consortium name="EnsemblMetazoa"/>
        </authorList>
    </citation>
    <scope>IDENTIFICATION</scope>
</reference>
<gene>
    <name evidence="2" type="ORF">SSS_2663</name>
</gene>
<dbReference type="Proteomes" id="UP000070412">
    <property type="component" value="Unassembled WGS sequence"/>
</dbReference>
<dbReference type="GO" id="GO:0005739">
    <property type="term" value="C:mitochondrion"/>
    <property type="evidence" value="ECO:0007669"/>
    <property type="project" value="InterPro"/>
</dbReference>
<sequence length="368" mass="43694">MVSITGSILWFEINFSKPNTENGFSPRFDKFGRRTLYSDAALGIDGFLQTRKLIQQRFGSQKTLFFERIQEHMQENNILLSEDLKNIILLMDDDETMIELLRKAIDKFEEQNESLRFGLFQFGPLVMRLAHHLNNTDMVEWIFDRRYRLFFSQISSVVIAMDLLFEAGKYNEVLRLFDYALENFKFDIQYPGDFVTLYFASCYKLNTTESFEKAFQLFRKLSMSKEQIKMRGLNFFLTLSIRQKHPNITLEIIETLEQRKALIVPQNLRLLAHCSIDRFSQIINIFQFYLKRDKALNRTKLFLDETLKEIEIAAERNSKEDIRKQIKNLIKNLRESNLVETNQTLDDILMNPIDIVRRNDRQKQAIKN</sequence>
<dbReference type="AlphaFoldDB" id="A0A834VDS0"/>
<evidence type="ECO:0000313" key="3">
    <source>
        <dbReference type="EnsemblMetazoa" id="KAF7493096.1"/>
    </source>
</evidence>
<evidence type="ECO:0000256" key="1">
    <source>
        <dbReference type="SAM" id="Coils"/>
    </source>
</evidence>
<evidence type="ECO:0000313" key="4">
    <source>
        <dbReference type="Proteomes" id="UP000070412"/>
    </source>
</evidence>
<dbReference type="GO" id="GO:0007005">
    <property type="term" value="P:mitochondrion organization"/>
    <property type="evidence" value="ECO:0007669"/>
    <property type="project" value="TreeGrafter"/>
</dbReference>